<feature type="region of interest" description="Disordered" evidence="7">
    <location>
        <begin position="193"/>
        <end position="220"/>
    </location>
</feature>
<dbReference type="AlphaFoldDB" id="A0A0F9ZYR2"/>
<dbReference type="SUPFAM" id="SSF57701">
    <property type="entry name" value="Zn2/Cys6 DNA-binding domain"/>
    <property type="match status" value="1"/>
</dbReference>
<evidence type="ECO:0000313" key="11">
    <source>
        <dbReference type="Proteomes" id="UP000034112"/>
    </source>
</evidence>
<feature type="region of interest" description="Disordered" evidence="7">
    <location>
        <begin position="152"/>
        <end position="174"/>
    </location>
</feature>
<dbReference type="Pfam" id="PF04082">
    <property type="entry name" value="Fungal_trans"/>
    <property type="match status" value="1"/>
</dbReference>
<evidence type="ECO:0000256" key="5">
    <source>
        <dbReference type="ARBA" id="ARBA00023163"/>
    </source>
</evidence>
<dbReference type="GO" id="GO:0043565">
    <property type="term" value="F:sequence-specific DNA binding"/>
    <property type="evidence" value="ECO:0007669"/>
    <property type="project" value="TreeGrafter"/>
</dbReference>
<keyword evidence="2" id="KW-0479">Metal-binding</keyword>
<keyword evidence="8" id="KW-0472">Membrane</keyword>
<proteinExistence type="predicted"/>
<feature type="compositionally biased region" description="Low complexity" evidence="7">
    <location>
        <begin position="209"/>
        <end position="220"/>
    </location>
</feature>
<dbReference type="GO" id="GO:0045944">
    <property type="term" value="P:positive regulation of transcription by RNA polymerase II"/>
    <property type="evidence" value="ECO:0007669"/>
    <property type="project" value="TreeGrafter"/>
</dbReference>
<dbReference type="OMA" id="CAKCISR"/>
<dbReference type="CDD" id="cd12148">
    <property type="entry name" value="fungal_TF_MHR"/>
    <property type="match status" value="1"/>
</dbReference>
<dbReference type="InterPro" id="IPR007219">
    <property type="entry name" value="XnlR_reg_dom"/>
</dbReference>
<dbReference type="GO" id="GO:0006351">
    <property type="term" value="P:DNA-templated transcription"/>
    <property type="evidence" value="ECO:0007669"/>
    <property type="project" value="InterPro"/>
</dbReference>
<dbReference type="PROSITE" id="PS00463">
    <property type="entry name" value="ZN2_CY6_FUNGAL_1"/>
    <property type="match status" value="1"/>
</dbReference>
<keyword evidence="6" id="KW-0539">Nucleus</keyword>
<dbReference type="CDD" id="cd00067">
    <property type="entry name" value="GAL4"/>
    <property type="match status" value="1"/>
</dbReference>
<keyword evidence="5" id="KW-0804">Transcription</keyword>
<sequence>MPHGSCYNIGGLPPVFSSTARRSYFRTPLSWLGINTASFGFFSASCAVFLASSQGQQELTAIQFRNEASNSYPPRFLTNRQMEPELTSQKRSVESVEDIAKDPTDPVFRKTRKVSRACDFCKSRKAKCSGDQPCAKCISRGRVCLYEAKYTRGMPPTPPPSSDVSHRRSAGGGRHSLNETFAIANAVSFISNTGTTPSENAPLDDLSQRPGGPAAPSRASPELGMAEIQGQVFDPTSSLAFLHRASRRLSAHGSSQGVDDSRLLAENQLMYMAGDKPLAVESEGAKQQPSLPDPEEARALLTLYFDVCIATYRILHRPSTDAWLSIMEDNLKEGVAVWHGIGRTKAAIIYVMLAIAKFHQEKSKGLPARDCQALRLGDVFFRFSMRLTDQETGFPKLESAQVRIVQVLYLLTTSRFNQSWYIFGNALQLISALGLQRRADWRRRQKSTDYIEKQCSLRTFWTAYVLDNYLGVVFGRPRHFHDDYIDQELPDRINDEDMSVDGPIGDPDDRRGCHTDALVFHARIAKIIGAISQEMYTAKHTSEIERIAAAKSLTQRIHDWHQSLPPHLGAVHPSILIPSYRRPALALGLAHSHAIMHANRLFLMRSPASAYITQVSDCIKAAKDVLESVDTMARGSPIFHAFWWTHYVTFCALVVTYVWVMQQHRMGATDDPGYRTRLMQLAESCHGHLARATASNSPSRRYAVILEGFRAAAMNQSTPQHSKTHYTTPKEQQGDQNLATPILDTEDRAIFHPVAQNTLATEMPTFLDWQLTDWLDLDSSAFWPSFNLDEVVLSPDGTRAGHEQNYTA</sequence>
<dbReference type="InterPro" id="IPR036864">
    <property type="entry name" value="Zn2-C6_fun-type_DNA-bd_sf"/>
</dbReference>
<accession>A0A0F9ZYR2</accession>
<dbReference type="PANTHER" id="PTHR47540">
    <property type="entry name" value="THIAMINE REPRESSIBLE GENES REGULATORY PROTEIN THI5"/>
    <property type="match status" value="1"/>
</dbReference>
<comment type="caution">
    <text evidence="10">The sequence shown here is derived from an EMBL/GenBank/DDBJ whole genome shotgun (WGS) entry which is preliminary data.</text>
</comment>
<dbReference type="Proteomes" id="UP000034112">
    <property type="component" value="Unassembled WGS sequence"/>
</dbReference>
<dbReference type="GO" id="GO:0005634">
    <property type="term" value="C:nucleus"/>
    <property type="evidence" value="ECO:0007669"/>
    <property type="project" value="UniProtKB-SubCell"/>
</dbReference>
<dbReference type="GO" id="GO:0008270">
    <property type="term" value="F:zinc ion binding"/>
    <property type="evidence" value="ECO:0007669"/>
    <property type="project" value="InterPro"/>
</dbReference>
<dbReference type="InterPro" id="IPR001138">
    <property type="entry name" value="Zn2Cys6_DnaBD"/>
</dbReference>
<dbReference type="SMART" id="SM00066">
    <property type="entry name" value="GAL4"/>
    <property type="match status" value="1"/>
</dbReference>
<dbReference type="Gene3D" id="4.10.240.10">
    <property type="entry name" value="Zn(2)-C6 fungal-type DNA-binding domain"/>
    <property type="match status" value="1"/>
</dbReference>
<name>A0A0F9ZYR2_TRIHA</name>
<evidence type="ECO:0000256" key="3">
    <source>
        <dbReference type="ARBA" id="ARBA00023015"/>
    </source>
</evidence>
<organism evidence="10 11">
    <name type="scientific">Trichoderma harzianum</name>
    <name type="common">Hypocrea lixii</name>
    <dbReference type="NCBI Taxonomy" id="5544"/>
    <lineage>
        <taxon>Eukaryota</taxon>
        <taxon>Fungi</taxon>
        <taxon>Dikarya</taxon>
        <taxon>Ascomycota</taxon>
        <taxon>Pezizomycotina</taxon>
        <taxon>Sordariomycetes</taxon>
        <taxon>Hypocreomycetidae</taxon>
        <taxon>Hypocreales</taxon>
        <taxon>Hypocreaceae</taxon>
        <taxon>Trichoderma</taxon>
    </lineage>
</organism>
<dbReference type="Pfam" id="PF00172">
    <property type="entry name" value="Zn_clus"/>
    <property type="match status" value="1"/>
</dbReference>
<gene>
    <name evidence="10" type="ORF">THAR02_09558</name>
</gene>
<feature type="domain" description="Zn(2)-C6 fungal-type" evidence="9">
    <location>
        <begin position="117"/>
        <end position="146"/>
    </location>
</feature>
<keyword evidence="3" id="KW-0805">Transcription regulation</keyword>
<comment type="subcellular location">
    <subcellularLocation>
        <location evidence="1">Nucleus</location>
    </subcellularLocation>
</comment>
<evidence type="ECO:0000313" key="10">
    <source>
        <dbReference type="EMBL" id="KKO98343.1"/>
    </source>
</evidence>
<protein>
    <submittedName>
        <fullName evidence="10">Fungal specific transcription factor domain-containing protein</fullName>
    </submittedName>
</protein>
<feature type="transmembrane region" description="Helical" evidence="8">
    <location>
        <begin position="641"/>
        <end position="660"/>
    </location>
</feature>
<dbReference type="PANTHER" id="PTHR47540:SF2">
    <property type="entry name" value="ZN(II)2CYS6 TRANSCRIPTION FACTOR (EUROFUNG)"/>
    <property type="match status" value="1"/>
</dbReference>
<dbReference type="PROSITE" id="PS50048">
    <property type="entry name" value="ZN2_CY6_FUNGAL_2"/>
    <property type="match status" value="1"/>
</dbReference>
<keyword evidence="8" id="KW-1133">Transmembrane helix</keyword>
<keyword evidence="4" id="KW-0238">DNA-binding</keyword>
<evidence type="ECO:0000256" key="7">
    <source>
        <dbReference type="SAM" id="MobiDB-lite"/>
    </source>
</evidence>
<evidence type="ECO:0000256" key="6">
    <source>
        <dbReference type="ARBA" id="ARBA00023242"/>
    </source>
</evidence>
<evidence type="ECO:0000256" key="8">
    <source>
        <dbReference type="SAM" id="Phobius"/>
    </source>
</evidence>
<evidence type="ECO:0000256" key="1">
    <source>
        <dbReference type="ARBA" id="ARBA00004123"/>
    </source>
</evidence>
<dbReference type="InterPro" id="IPR051711">
    <property type="entry name" value="Stress_Response_Reg"/>
</dbReference>
<reference evidence="11" key="1">
    <citation type="journal article" date="2015" name="Genome Announc.">
        <title>Draft whole-genome sequence of the biocontrol agent Trichoderma harzianum T6776.</title>
        <authorList>
            <person name="Baroncelli R."/>
            <person name="Piaggeschi G."/>
            <person name="Fiorini L."/>
            <person name="Bertolini E."/>
            <person name="Zapparata A."/>
            <person name="Pe M.E."/>
            <person name="Sarrocco S."/>
            <person name="Vannacci G."/>
        </authorList>
    </citation>
    <scope>NUCLEOTIDE SEQUENCE [LARGE SCALE GENOMIC DNA]</scope>
    <source>
        <strain evidence="11">T6776</strain>
    </source>
</reference>
<dbReference type="SMART" id="SM00906">
    <property type="entry name" value="Fungal_trans"/>
    <property type="match status" value="1"/>
</dbReference>
<feature type="transmembrane region" description="Helical" evidence="8">
    <location>
        <begin position="29"/>
        <end position="51"/>
    </location>
</feature>
<evidence type="ECO:0000259" key="9">
    <source>
        <dbReference type="PROSITE" id="PS50048"/>
    </source>
</evidence>
<dbReference type="EMBL" id="JOKZ01000431">
    <property type="protein sequence ID" value="KKO98343.1"/>
    <property type="molecule type" value="Genomic_DNA"/>
</dbReference>
<dbReference type="OrthoDB" id="3037908at2759"/>
<evidence type="ECO:0000256" key="2">
    <source>
        <dbReference type="ARBA" id="ARBA00022723"/>
    </source>
</evidence>
<keyword evidence="8" id="KW-0812">Transmembrane</keyword>
<dbReference type="GO" id="GO:0000981">
    <property type="term" value="F:DNA-binding transcription factor activity, RNA polymerase II-specific"/>
    <property type="evidence" value="ECO:0007669"/>
    <property type="project" value="InterPro"/>
</dbReference>
<evidence type="ECO:0000256" key="4">
    <source>
        <dbReference type="ARBA" id="ARBA00023125"/>
    </source>
</evidence>